<accession>A0AAE1MRX2</accession>
<proteinExistence type="predicted"/>
<evidence type="ECO:0000313" key="2">
    <source>
        <dbReference type="Proteomes" id="UP001293593"/>
    </source>
</evidence>
<dbReference type="EMBL" id="JAWXYG010000004">
    <property type="protein sequence ID" value="KAK4275754.1"/>
    <property type="molecule type" value="Genomic_DNA"/>
</dbReference>
<organism evidence="1 2">
    <name type="scientific">Acacia crassicarpa</name>
    <name type="common">northern wattle</name>
    <dbReference type="NCBI Taxonomy" id="499986"/>
    <lineage>
        <taxon>Eukaryota</taxon>
        <taxon>Viridiplantae</taxon>
        <taxon>Streptophyta</taxon>
        <taxon>Embryophyta</taxon>
        <taxon>Tracheophyta</taxon>
        <taxon>Spermatophyta</taxon>
        <taxon>Magnoliopsida</taxon>
        <taxon>eudicotyledons</taxon>
        <taxon>Gunneridae</taxon>
        <taxon>Pentapetalae</taxon>
        <taxon>rosids</taxon>
        <taxon>fabids</taxon>
        <taxon>Fabales</taxon>
        <taxon>Fabaceae</taxon>
        <taxon>Caesalpinioideae</taxon>
        <taxon>mimosoid clade</taxon>
        <taxon>Acacieae</taxon>
        <taxon>Acacia</taxon>
    </lineage>
</organism>
<dbReference type="Proteomes" id="UP001293593">
    <property type="component" value="Unassembled WGS sequence"/>
</dbReference>
<name>A0AAE1MRX2_9FABA</name>
<protein>
    <submittedName>
        <fullName evidence="1">Uncharacterized protein</fullName>
    </submittedName>
</protein>
<keyword evidence="2" id="KW-1185">Reference proteome</keyword>
<sequence length="77" mass="8615">MVTPALHQSLFGVAEKFESHVTEYIKGQISSYFTDKLLGIVGDIMHHMKEKKLEKDQNVSSGNPQIAADLHCIMQIS</sequence>
<comment type="caution">
    <text evidence="1">The sequence shown here is derived from an EMBL/GenBank/DDBJ whole genome shotgun (WGS) entry which is preliminary data.</text>
</comment>
<reference evidence="1" key="1">
    <citation type="submission" date="2023-10" db="EMBL/GenBank/DDBJ databases">
        <title>Chromosome-level genome of the transformable northern wattle, Acacia crassicarpa.</title>
        <authorList>
            <person name="Massaro I."/>
            <person name="Sinha N.R."/>
            <person name="Poethig S."/>
            <person name="Leichty A.R."/>
        </authorList>
    </citation>
    <scope>NUCLEOTIDE SEQUENCE</scope>
    <source>
        <strain evidence="1">Acra3RX</strain>
        <tissue evidence="1">Leaf</tissue>
    </source>
</reference>
<gene>
    <name evidence="1" type="ORF">QN277_018785</name>
</gene>
<dbReference type="AlphaFoldDB" id="A0AAE1MRX2"/>
<evidence type="ECO:0000313" key="1">
    <source>
        <dbReference type="EMBL" id="KAK4275754.1"/>
    </source>
</evidence>